<evidence type="ECO:0000256" key="4">
    <source>
        <dbReference type="ARBA" id="ARBA00022692"/>
    </source>
</evidence>
<evidence type="ECO:0000256" key="2">
    <source>
        <dbReference type="ARBA" id="ARBA00022448"/>
    </source>
</evidence>
<feature type="transmembrane region" description="Helical" evidence="7">
    <location>
        <begin position="256"/>
        <end position="276"/>
    </location>
</feature>
<dbReference type="Gene3D" id="1.20.1250.20">
    <property type="entry name" value="MFS general substrate transporter like domains"/>
    <property type="match status" value="2"/>
</dbReference>
<evidence type="ECO:0000256" key="3">
    <source>
        <dbReference type="ARBA" id="ARBA00022475"/>
    </source>
</evidence>
<dbReference type="InterPro" id="IPR036259">
    <property type="entry name" value="MFS_trans_sf"/>
</dbReference>
<reference evidence="9 10" key="1">
    <citation type="submission" date="2021-04" db="EMBL/GenBank/DDBJ databases">
        <title>Allobacillus sp. nov. SKP8-2 isolated from shrimp paste.</title>
        <authorList>
            <person name="Tanasupawat S."/>
            <person name="Yiamsombat S."/>
            <person name="Kanchanasin P."/>
            <person name="Kuncharoen N."/>
        </authorList>
    </citation>
    <scope>NUCLEOTIDE SEQUENCE [LARGE SCALE GENOMIC DNA]</scope>
    <source>
        <strain evidence="9 10">SKP8-2</strain>
    </source>
</reference>
<evidence type="ECO:0000256" key="1">
    <source>
        <dbReference type="ARBA" id="ARBA00004651"/>
    </source>
</evidence>
<feature type="domain" description="Major facilitator superfamily (MFS) profile" evidence="8">
    <location>
        <begin position="16"/>
        <end position="404"/>
    </location>
</feature>
<dbReference type="Proteomes" id="UP000675431">
    <property type="component" value="Unassembled WGS sequence"/>
</dbReference>
<feature type="transmembrane region" description="Helical" evidence="7">
    <location>
        <begin position="172"/>
        <end position="194"/>
    </location>
</feature>
<keyword evidence="4 7" id="KW-0812">Transmembrane</keyword>
<dbReference type="Pfam" id="PF07690">
    <property type="entry name" value="MFS_1"/>
    <property type="match status" value="1"/>
</dbReference>
<feature type="transmembrane region" description="Helical" evidence="7">
    <location>
        <begin position="288"/>
        <end position="307"/>
    </location>
</feature>
<comment type="caution">
    <text evidence="9">The sequence shown here is derived from an EMBL/GenBank/DDBJ whole genome shotgun (WGS) entry which is preliminary data.</text>
</comment>
<dbReference type="PANTHER" id="PTHR43414">
    <property type="entry name" value="MULTIDRUG RESISTANCE PROTEIN MDTG"/>
    <property type="match status" value="1"/>
</dbReference>
<dbReference type="PROSITE" id="PS50850">
    <property type="entry name" value="MFS"/>
    <property type="match status" value="1"/>
</dbReference>
<dbReference type="InterPro" id="IPR001958">
    <property type="entry name" value="Tet-R_TetA/multi-R_MdtG-like"/>
</dbReference>
<dbReference type="AlphaFoldDB" id="A0A941CU28"/>
<feature type="transmembrane region" description="Helical" evidence="7">
    <location>
        <begin position="56"/>
        <end position="75"/>
    </location>
</feature>
<feature type="transmembrane region" description="Helical" evidence="7">
    <location>
        <begin position="21"/>
        <end position="41"/>
    </location>
</feature>
<evidence type="ECO:0000256" key="5">
    <source>
        <dbReference type="ARBA" id="ARBA00022989"/>
    </source>
</evidence>
<gene>
    <name evidence="9" type="ORF">KC820_05960</name>
</gene>
<evidence type="ECO:0000256" key="6">
    <source>
        <dbReference type="ARBA" id="ARBA00023136"/>
    </source>
</evidence>
<feature type="transmembrane region" description="Helical" evidence="7">
    <location>
        <begin position="313"/>
        <end position="338"/>
    </location>
</feature>
<dbReference type="EMBL" id="JAGSIE010000015">
    <property type="protein sequence ID" value="MBR7553699.1"/>
    <property type="molecule type" value="Genomic_DNA"/>
</dbReference>
<organism evidence="9 10">
    <name type="scientific">Allobacillus saliphilus</name>
    <dbReference type="NCBI Taxonomy" id="2912308"/>
    <lineage>
        <taxon>Bacteria</taxon>
        <taxon>Bacillati</taxon>
        <taxon>Bacillota</taxon>
        <taxon>Bacilli</taxon>
        <taxon>Bacillales</taxon>
        <taxon>Bacillaceae</taxon>
        <taxon>Allobacillus</taxon>
    </lineage>
</organism>
<dbReference type="InterPro" id="IPR020846">
    <property type="entry name" value="MFS_dom"/>
</dbReference>
<keyword evidence="10" id="KW-1185">Reference proteome</keyword>
<keyword evidence="5 7" id="KW-1133">Transmembrane helix</keyword>
<protein>
    <submittedName>
        <fullName evidence="9">MFS transporter</fullName>
    </submittedName>
</protein>
<keyword evidence="2" id="KW-0813">Transport</keyword>
<dbReference type="SUPFAM" id="SSF103473">
    <property type="entry name" value="MFS general substrate transporter"/>
    <property type="match status" value="1"/>
</dbReference>
<accession>A0A941CU28</accession>
<feature type="transmembrane region" description="Helical" evidence="7">
    <location>
        <begin position="375"/>
        <end position="399"/>
    </location>
</feature>
<evidence type="ECO:0000256" key="7">
    <source>
        <dbReference type="SAM" id="Phobius"/>
    </source>
</evidence>
<feature type="transmembrane region" description="Helical" evidence="7">
    <location>
        <begin position="144"/>
        <end position="166"/>
    </location>
</feature>
<dbReference type="RefSeq" id="WP_186279605.1">
    <property type="nucleotide sequence ID" value="NZ_JAGSIE010000015.1"/>
</dbReference>
<feature type="transmembrane region" description="Helical" evidence="7">
    <location>
        <begin position="87"/>
        <end position="105"/>
    </location>
</feature>
<keyword evidence="3" id="KW-1003">Cell membrane</keyword>
<proteinExistence type="predicted"/>
<dbReference type="PANTHER" id="PTHR43414:SF3">
    <property type="entry name" value="LMO2377 PROTEIN"/>
    <property type="match status" value="1"/>
</dbReference>
<feature type="transmembrane region" description="Helical" evidence="7">
    <location>
        <begin position="214"/>
        <end position="236"/>
    </location>
</feature>
<sequence length="423" mass="46582">MKEGCTLDQDKQAKRNLAIMWFANFFIAGSMTMVMPFLSLYIETFGNFSETYVRNWSGWVFAITFLTAFAFSPFWGRFGDKFGRKPILAIMGFGLAGSIFLMGIVDSVLQLFILRFFMGVFAGFISTSQALIATQTPKNISGRVLGTLQTGNVTGTLMGPLLGGMLADTVGFSQAFMITALIMLISGFLVTFGVKEQRVKDEESTKTSYTKKEVLQHIFSKPMLIMVIVISMFIQIAHFSVQPILALYVSELNGPANLAFISGIAFSITGLGNLLMTRKWGMIADKVGYEKIIILLLMLAGIVYLPGAFVTEVWQLVIIRFLLGVTLGGIMPVRMAYIRQAAPVAIQGEVLGYSTSLRFLGNVIGPVLGGVVAGFYGISFVFIITSTLLILSGFALLFTKWKESEAKTRRTIRTSTRLRNQNN</sequence>
<evidence type="ECO:0000259" key="8">
    <source>
        <dbReference type="PROSITE" id="PS50850"/>
    </source>
</evidence>
<feature type="transmembrane region" description="Helical" evidence="7">
    <location>
        <begin position="350"/>
        <end position="369"/>
    </location>
</feature>
<evidence type="ECO:0000313" key="10">
    <source>
        <dbReference type="Proteomes" id="UP000675431"/>
    </source>
</evidence>
<comment type="subcellular location">
    <subcellularLocation>
        <location evidence="1">Cell membrane</location>
        <topology evidence="1">Multi-pass membrane protein</topology>
    </subcellularLocation>
</comment>
<dbReference type="GO" id="GO:0005886">
    <property type="term" value="C:plasma membrane"/>
    <property type="evidence" value="ECO:0007669"/>
    <property type="project" value="UniProtKB-SubCell"/>
</dbReference>
<evidence type="ECO:0000313" key="9">
    <source>
        <dbReference type="EMBL" id="MBR7553699.1"/>
    </source>
</evidence>
<keyword evidence="6 7" id="KW-0472">Membrane</keyword>
<dbReference type="InterPro" id="IPR011701">
    <property type="entry name" value="MFS"/>
</dbReference>
<name>A0A941CU28_9BACI</name>
<dbReference type="PRINTS" id="PR01035">
    <property type="entry name" value="TCRTETA"/>
</dbReference>
<dbReference type="GO" id="GO:0022857">
    <property type="term" value="F:transmembrane transporter activity"/>
    <property type="evidence" value="ECO:0007669"/>
    <property type="project" value="InterPro"/>
</dbReference>
<feature type="transmembrane region" description="Helical" evidence="7">
    <location>
        <begin position="111"/>
        <end position="132"/>
    </location>
</feature>